<feature type="transmembrane region" description="Helical" evidence="6">
    <location>
        <begin position="49"/>
        <end position="66"/>
    </location>
</feature>
<dbReference type="EMBL" id="QHKO01000011">
    <property type="protein sequence ID" value="RAL20321.1"/>
    <property type="molecule type" value="Genomic_DNA"/>
</dbReference>
<feature type="domain" description="DUF2179" evidence="7">
    <location>
        <begin position="217"/>
        <end position="265"/>
    </location>
</feature>
<evidence type="ECO:0000256" key="5">
    <source>
        <dbReference type="ARBA" id="ARBA00023136"/>
    </source>
</evidence>
<dbReference type="InterPro" id="IPR003740">
    <property type="entry name" value="YitT"/>
</dbReference>
<keyword evidence="5 6" id="KW-0472">Membrane</keyword>
<dbReference type="RefSeq" id="WP_111731137.1">
    <property type="nucleotide sequence ID" value="NZ_QHKO01000011.1"/>
</dbReference>
<comment type="subcellular location">
    <subcellularLocation>
        <location evidence="1">Cell membrane</location>
        <topology evidence="1">Multi-pass membrane protein</topology>
    </subcellularLocation>
</comment>
<organism evidence="8 9">
    <name type="scientific">Lujinxingia litoralis</name>
    <dbReference type="NCBI Taxonomy" id="2211119"/>
    <lineage>
        <taxon>Bacteria</taxon>
        <taxon>Deltaproteobacteria</taxon>
        <taxon>Bradymonadales</taxon>
        <taxon>Lujinxingiaceae</taxon>
        <taxon>Lujinxingia</taxon>
    </lineage>
</organism>
<keyword evidence="4 6" id="KW-1133">Transmembrane helix</keyword>
<gene>
    <name evidence="8" type="ORF">DL240_17210</name>
</gene>
<dbReference type="InterPro" id="IPR051461">
    <property type="entry name" value="UPF0750_membrane"/>
</dbReference>
<dbReference type="PIRSF" id="PIRSF006483">
    <property type="entry name" value="Membrane_protein_YitT"/>
    <property type="match status" value="1"/>
</dbReference>
<sequence length="293" mass="31906">MRTFVDYVMLTVGAVLVALALELILAPNQLVDGGTTALAIMGARLGERPIWFFLLAFNAPILAISARALGRRFAWRTLYCNGVVLLGLALLRDVPAVTSSEVLIVLYGGLLLGLGVGLVVRNGGAIDGTEMLAIWANQRFRIPVSTFLLSVNVVILSGAALLFGLESAMFSVAVFFLVTKVIDFVLEGFNQVVSVMIISDNCEPIRRRLVEEMALRVTLLQGVGGYSGEPRQIIYCIIDRFAYARLRAAVHEVDPRAILEASIVNESAGVKARPLRDLVVDRYREHAHGRARG</sequence>
<dbReference type="GO" id="GO:0005886">
    <property type="term" value="C:plasma membrane"/>
    <property type="evidence" value="ECO:0007669"/>
    <property type="project" value="UniProtKB-SubCell"/>
</dbReference>
<reference evidence="8 9" key="1">
    <citation type="submission" date="2018-05" db="EMBL/GenBank/DDBJ databases">
        <title>Lujinxingia marina gen. nov. sp. nov., a new facultative anaerobic member of the class Deltaproteobacteria, and proposal of Lujinxingaceae fam. nov.</title>
        <authorList>
            <person name="Li C.-M."/>
        </authorList>
    </citation>
    <scope>NUCLEOTIDE SEQUENCE [LARGE SCALE GENOMIC DNA]</scope>
    <source>
        <strain evidence="8 9">B210</strain>
    </source>
</reference>
<accession>A0A328C3D6</accession>
<evidence type="ECO:0000256" key="6">
    <source>
        <dbReference type="SAM" id="Phobius"/>
    </source>
</evidence>
<evidence type="ECO:0000256" key="4">
    <source>
        <dbReference type="ARBA" id="ARBA00022989"/>
    </source>
</evidence>
<feature type="transmembrane region" description="Helical" evidence="6">
    <location>
        <begin position="140"/>
        <end position="162"/>
    </location>
</feature>
<evidence type="ECO:0000259" key="7">
    <source>
        <dbReference type="Pfam" id="PF10035"/>
    </source>
</evidence>
<dbReference type="Proteomes" id="UP000249169">
    <property type="component" value="Unassembled WGS sequence"/>
</dbReference>
<keyword evidence="9" id="KW-1185">Reference proteome</keyword>
<dbReference type="AlphaFoldDB" id="A0A328C3D6"/>
<evidence type="ECO:0000256" key="2">
    <source>
        <dbReference type="ARBA" id="ARBA00022475"/>
    </source>
</evidence>
<evidence type="ECO:0000256" key="1">
    <source>
        <dbReference type="ARBA" id="ARBA00004651"/>
    </source>
</evidence>
<feature type="transmembrane region" description="Helical" evidence="6">
    <location>
        <begin position="103"/>
        <end position="120"/>
    </location>
</feature>
<name>A0A328C3D6_9DELT</name>
<dbReference type="OrthoDB" id="5401948at2"/>
<comment type="caution">
    <text evidence="8">The sequence shown here is derived from an EMBL/GenBank/DDBJ whole genome shotgun (WGS) entry which is preliminary data.</text>
</comment>
<feature type="transmembrane region" description="Helical" evidence="6">
    <location>
        <begin position="73"/>
        <end position="91"/>
    </location>
</feature>
<evidence type="ECO:0000313" key="9">
    <source>
        <dbReference type="Proteomes" id="UP000249169"/>
    </source>
</evidence>
<dbReference type="InterPro" id="IPR015867">
    <property type="entry name" value="N-reg_PII/ATP_PRibTrfase_C"/>
</dbReference>
<protein>
    <submittedName>
        <fullName evidence="8">YitT family protein</fullName>
    </submittedName>
</protein>
<evidence type="ECO:0000256" key="3">
    <source>
        <dbReference type="ARBA" id="ARBA00022692"/>
    </source>
</evidence>
<keyword evidence="2" id="KW-1003">Cell membrane</keyword>
<dbReference type="PANTHER" id="PTHR33545:SF3">
    <property type="entry name" value="UPF0750 MEMBRANE PROTEIN YQFU"/>
    <property type="match status" value="1"/>
</dbReference>
<dbReference type="InterPro" id="IPR019264">
    <property type="entry name" value="DUF2179"/>
</dbReference>
<dbReference type="Gene3D" id="3.30.70.120">
    <property type="match status" value="1"/>
</dbReference>
<dbReference type="PANTHER" id="PTHR33545">
    <property type="entry name" value="UPF0750 MEMBRANE PROTEIN YITT-RELATED"/>
    <property type="match status" value="1"/>
</dbReference>
<proteinExistence type="predicted"/>
<evidence type="ECO:0000313" key="8">
    <source>
        <dbReference type="EMBL" id="RAL20321.1"/>
    </source>
</evidence>
<keyword evidence="3 6" id="KW-0812">Transmembrane</keyword>
<dbReference type="Pfam" id="PF02588">
    <property type="entry name" value="YitT_membrane"/>
    <property type="match status" value="1"/>
</dbReference>
<dbReference type="CDD" id="cd16380">
    <property type="entry name" value="YitT_C"/>
    <property type="match status" value="1"/>
</dbReference>
<dbReference type="Pfam" id="PF10035">
    <property type="entry name" value="DUF2179"/>
    <property type="match status" value="1"/>
</dbReference>